<feature type="transmembrane region" description="Helical" evidence="1">
    <location>
        <begin position="314"/>
        <end position="332"/>
    </location>
</feature>
<feature type="transmembrane region" description="Helical" evidence="1">
    <location>
        <begin position="20"/>
        <end position="42"/>
    </location>
</feature>
<proteinExistence type="predicted"/>
<dbReference type="AlphaFoldDB" id="A0A2G7ELT5"/>
<dbReference type="EMBL" id="NEXV01000743">
    <property type="protein sequence ID" value="PIG69269.1"/>
    <property type="molecule type" value="Genomic_DNA"/>
</dbReference>
<keyword evidence="3" id="KW-1185">Reference proteome</keyword>
<feature type="transmembrane region" description="Helical" evidence="1">
    <location>
        <begin position="221"/>
        <end position="243"/>
    </location>
</feature>
<evidence type="ECO:0000313" key="3">
    <source>
        <dbReference type="Proteomes" id="UP000231358"/>
    </source>
</evidence>
<feature type="transmembrane region" description="Helical" evidence="1">
    <location>
        <begin position="182"/>
        <end position="201"/>
    </location>
</feature>
<protein>
    <submittedName>
        <fullName evidence="2">Uncharacterized protein</fullName>
    </submittedName>
</protein>
<dbReference type="Proteomes" id="UP000231358">
    <property type="component" value="Unassembled WGS sequence"/>
</dbReference>
<gene>
    <name evidence="2" type="ORF">AARAC_006169</name>
</gene>
<feature type="transmembrane region" description="Helical" evidence="1">
    <location>
        <begin position="139"/>
        <end position="161"/>
    </location>
</feature>
<accession>A0A2G7ELT5</accession>
<reference evidence="2 3" key="1">
    <citation type="submission" date="2017-05" db="EMBL/GenBank/DDBJ databases">
        <title>Genome sequence for an aflatoxigenic pathogen of Argentinian peanut, Aspergillus arachidicola.</title>
        <authorList>
            <person name="Moore G."/>
            <person name="Beltz S.B."/>
            <person name="Mack B.M."/>
        </authorList>
    </citation>
    <scope>NUCLEOTIDE SEQUENCE [LARGE SCALE GENOMIC DNA]</scope>
    <source>
        <strain evidence="2 3">CBS 117610</strain>
    </source>
</reference>
<comment type="caution">
    <text evidence="2">The sequence shown here is derived from an EMBL/GenBank/DDBJ whole genome shotgun (WGS) entry which is preliminary data.</text>
</comment>
<name>A0A2G7ELT5_9EURO</name>
<keyword evidence="1" id="KW-0812">Transmembrane</keyword>
<organism evidence="2 3">
    <name type="scientific">Aspergillus arachidicola</name>
    <dbReference type="NCBI Taxonomy" id="656916"/>
    <lineage>
        <taxon>Eukaryota</taxon>
        <taxon>Fungi</taxon>
        <taxon>Dikarya</taxon>
        <taxon>Ascomycota</taxon>
        <taxon>Pezizomycotina</taxon>
        <taxon>Eurotiomycetes</taxon>
        <taxon>Eurotiomycetidae</taxon>
        <taxon>Eurotiales</taxon>
        <taxon>Aspergillaceae</taxon>
        <taxon>Aspergillus</taxon>
        <taxon>Aspergillus subgen. Circumdati</taxon>
    </lineage>
</organism>
<keyword evidence="1" id="KW-0472">Membrane</keyword>
<evidence type="ECO:0000313" key="2">
    <source>
        <dbReference type="EMBL" id="PIG69269.1"/>
    </source>
</evidence>
<evidence type="ECO:0000256" key="1">
    <source>
        <dbReference type="SAM" id="Phobius"/>
    </source>
</evidence>
<feature type="transmembrane region" description="Helical" evidence="1">
    <location>
        <begin position="353"/>
        <end position="376"/>
    </location>
</feature>
<keyword evidence="1" id="KW-1133">Transmembrane helix</keyword>
<feature type="transmembrane region" description="Helical" evidence="1">
    <location>
        <begin position="282"/>
        <end position="302"/>
    </location>
</feature>
<sequence>MNVGLNFPDSPSPENVKWQTAWFALVSLGLAAMMQPCGNVLGQRTKNHRFYIRASPVVCAADMVQFIAFVLLGFSHDPQVWLRNVKFELRERFEGESGAKDREAAENSIIIRWILMIMGAYGFQVIKLMAMRGVPWTQAWAMMFAISILFGEVLILLVHFLNLDDGSTSTPPRWRSYKISDALNHIGIIAISLQFAISYGALDIFLHKMSDLLHEKEYPDYVDFAILIIFTGIFVSPFLSWYYRHSKRLSKKLLRPDDLPIYEATVSSSPGCGIAAMKRYELYSLGCFTIISFSLTPYLVIQIEKVLHVGGQRISMWVVLSLVGCVILWGLANKLPMSITGKKLGRLCRVDSFSSAQSVVLCFLTFLASILCYGCVFDPSGTENPDWTGIFG</sequence>